<dbReference type="KEGG" id="dce:O6P33_12080"/>
<dbReference type="GO" id="GO:0016020">
    <property type="term" value="C:membrane"/>
    <property type="evidence" value="ECO:0007669"/>
    <property type="project" value="UniProtKB-SubCell"/>
</dbReference>
<dbReference type="Pfam" id="PF01943">
    <property type="entry name" value="Polysacc_synt"/>
    <property type="match status" value="1"/>
</dbReference>
<dbReference type="EMBL" id="CP114976">
    <property type="protein sequence ID" value="WBE25080.1"/>
    <property type="molecule type" value="Genomic_DNA"/>
</dbReference>
<keyword evidence="7" id="KW-1185">Reference proteome</keyword>
<reference evidence="6 7" key="1">
    <citation type="submission" date="2022-12" db="EMBL/GenBank/DDBJ databases">
        <title>Coexistence and Characterization of a Novel Tigecycline Resistance gene tet(X) variant and blaNDM-1 in a Pseudomonas caeni Isolate of Chicken Origin.</title>
        <authorList>
            <person name="Lu X."/>
            <person name="Zhang L."/>
            <person name="Li R."/>
            <person name="Wang Z."/>
        </authorList>
    </citation>
    <scope>NUCLEOTIDE SEQUENCE [LARGE SCALE GENOMIC DNA]</scope>
    <source>
        <strain evidence="6 7">CE14</strain>
    </source>
</reference>
<comment type="subcellular location">
    <subcellularLocation>
        <location evidence="1">Membrane</location>
        <topology evidence="1">Multi-pass membrane protein</topology>
    </subcellularLocation>
</comment>
<keyword evidence="2 5" id="KW-0812">Transmembrane</keyword>
<evidence type="ECO:0000313" key="6">
    <source>
        <dbReference type="EMBL" id="WBE25080.1"/>
    </source>
</evidence>
<dbReference type="RefSeq" id="WP_269818025.1">
    <property type="nucleotide sequence ID" value="NZ_CP114976.1"/>
</dbReference>
<dbReference type="InterPro" id="IPR002797">
    <property type="entry name" value="Polysacc_synth"/>
</dbReference>
<sequence>MSLLRHNVIASYVSQIYVAGIGILILPLYIKYMGAEAYGLVGFFTMLQACFALLDLGLTPTIARETARYHGGKS</sequence>
<evidence type="ECO:0000256" key="1">
    <source>
        <dbReference type="ARBA" id="ARBA00004141"/>
    </source>
</evidence>
<organism evidence="6 7">
    <name type="scientific">Denitrificimonas caeni</name>
    <dbReference type="NCBI Taxonomy" id="521720"/>
    <lineage>
        <taxon>Bacteria</taxon>
        <taxon>Pseudomonadati</taxon>
        <taxon>Pseudomonadota</taxon>
        <taxon>Gammaproteobacteria</taxon>
        <taxon>Pseudomonadales</taxon>
        <taxon>Pseudomonadaceae</taxon>
        <taxon>Denitrificimonas</taxon>
    </lineage>
</organism>
<proteinExistence type="predicted"/>
<name>A0AAE9VMX0_9GAMM</name>
<protein>
    <submittedName>
        <fullName evidence="6">Oligosaccharide flippase family protein</fullName>
    </submittedName>
</protein>
<evidence type="ECO:0000256" key="2">
    <source>
        <dbReference type="ARBA" id="ARBA00022692"/>
    </source>
</evidence>
<dbReference type="AlphaFoldDB" id="A0AAE9VMX0"/>
<feature type="transmembrane region" description="Helical" evidence="5">
    <location>
        <begin position="38"/>
        <end position="58"/>
    </location>
</feature>
<accession>A0AAE9VMX0</accession>
<evidence type="ECO:0000256" key="4">
    <source>
        <dbReference type="ARBA" id="ARBA00023136"/>
    </source>
</evidence>
<gene>
    <name evidence="6" type="ORF">O6P33_12080</name>
</gene>
<evidence type="ECO:0000256" key="3">
    <source>
        <dbReference type="ARBA" id="ARBA00022989"/>
    </source>
</evidence>
<feature type="transmembrane region" description="Helical" evidence="5">
    <location>
        <begin position="12"/>
        <end position="32"/>
    </location>
</feature>
<dbReference type="Proteomes" id="UP001212189">
    <property type="component" value="Chromosome"/>
</dbReference>
<evidence type="ECO:0000256" key="5">
    <source>
        <dbReference type="SAM" id="Phobius"/>
    </source>
</evidence>
<evidence type="ECO:0000313" key="7">
    <source>
        <dbReference type="Proteomes" id="UP001212189"/>
    </source>
</evidence>
<keyword evidence="4 5" id="KW-0472">Membrane</keyword>
<keyword evidence="3 5" id="KW-1133">Transmembrane helix</keyword>